<evidence type="ECO:0000256" key="1">
    <source>
        <dbReference type="SAM" id="Phobius"/>
    </source>
</evidence>
<evidence type="ECO:0000313" key="3">
    <source>
        <dbReference type="Proteomes" id="UP000887320"/>
    </source>
</evidence>
<dbReference type="Proteomes" id="UP000887320">
    <property type="component" value="Unassembled WGS sequence"/>
</dbReference>
<dbReference type="EMBL" id="JAHWXT010000004">
    <property type="protein sequence ID" value="MCF0265166.1"/>
    <property type="molecule type" value="Genomic_DNA"/>
</dbReference>
<keyword evidence="1" id="KW-1133">Transmembrane helix</keyword>
<keyword evidence="1" id="KW-0812">Transmembrane</keyword>
<dbReference type="AlphaFoldDB" id="A0A8X8KFL0"/>
<comment type="caution">
    <text evidence="2">The sequence shown here is derived from an EMBL/GenBank/DDBJ whole genome shotgun (WGS) entry which is preliminary data.</text>
</comment>
<reference evidence="2" key="1">
    <citation type="submission" date="2021-07" db="EMBL/GenBank/DDBJ databases">
        <authorList>
            <person name="Fernandez M."/>
            <person name="Pereira P."/>
            <person name="Torres Tejerizo G.A."/>
            <person name="Gonzalez P."/>
            <person name="Agostini E."/>
        </authorList>
    </citation>
    <scope>NUCLEOTIDE SEQUENCE</scope>
    <source>
        <strain evidence="2">SFC 500-1A</strain>
    </source>
</reference>
<dbReference type="RefSeq" id="WP_166782514.1">
    <property type="nucleotide sequence ID" value="NZ_CP142740.1"/>
</dbReference>
<sequence length="90" mass="10562">MFIVLGFFLTSFLVFLARILYLFFFEKHCEIQQCLMQIDGIQKLMYLGIILIGTYNAYLMSKSRKYAVLVFEFIGTFIFAFALNFVDLAQ</sequence>
<keyword evidence="1" id="KW-0472">Membrane</keyword>
<proteinExistence type="predicted"/>
<feature type="transmembrane region" description="Helical" evidence="1">
    <location>
        <begin position="44"/>
        <end position="60"/>
    </location>
</feature>
<feature type="transmembrane region" description="Helical" evidence="1">
    <location>
        <begin position="6"/>
        <end position="24"/>
    </location>
</feature>
<accession>A0A8X8KFL0</accession>
<feature type="transmembrane region" description="Helical" evidence="1">
    <location>
        <begin position="66"/>
        <end position="86"/>
    </location>
</feature>
<organism evidence="2 3">
    <name type="scientific">Acinetobacter guillouiae</name>
    <name type="common">Acinetobacter genomosp. 11</name>
    <dbReference type="NCBI Taxonomy" id="106649"/>
    <lineage>
        <taxon>Bacteria</taxon>
        <taxon>Pseudomonadati</taxon>
        <taxon>Pseudomonadota</taxon>
        <taxon>Gammaproteobacteria</taxon>
        <taxon>Moraxellales</taxon>
        <taxon>Moraxellaceae</taxon>
        <taxon>Acinetobacter</taxon>
    </lineage>
</organism>
<protein>
    <submittedName>
        <fullName evidence="2">Uncharacterized protein</fullName>
    </submittedName>
</protein>
<gene>
    <name evidence="2" type="ORF">KW868_11955</name>
</gene>
<evidence type="ECO:0000313" key="2">
    <source>
        <dbReference type="EMBL" id="MCF0265166.1"/>
    </source>
</evidence>
<name>A0A8X8KFL0_ACIGI</name>